<dbReference type="OrthoDB" id="288590at2759"/>
<sequence length="96" mass="11009">MRLPLSHNPLHAKSCVPIAAVNYTEYRELPSGLVNLIRHVRSHPDAAEEHYPDLFKQFLPDGMPLWSCAYSAGHQVWHACAHRCWVLRNGLRVLIE</sequence>
<keyword evidence="2" id="KW-1185">Reference proteome</keyword>
<gene>
    <name evidence="1" type="ORF">OBBRIDRAFT_355618</name>
</gene>
<name>A0A8E2AKC1_9APHY</name>
<proteinExistence type="predicted"/>
<dbReference type="AlphaFoldDB" id="A0A8E2AKC1"/>
<accession>A0A8E2AKC1</accession>
<evidence type="ECO:0000313" key="2">
    <source>
        <dbReference type="Proteomes" id="UP000250043"/>
    </source>
</evidence>
<dbReference type="Proteomes" id="UP000250043">
    <property type="component" value="Unassembled WGS sequence"/>
</dbReference>
<protein>
    <submittedName>
        <fullName evidence="1">Uncharacterized protein</fullName>
    </submittedName>
</protein>
<organism evidence="1 2">
    <name type="scientific">Obba rivulosa</name>
    <dbReference type="NCBI Taxonomy" id="1052685"/>
    <lineage>
        <taxon>Eukaryota</taxon>
        <taxon>Fungi</taxon>
        <taxon>Dikarya</taxon>
        <taxon>Basidiomycota</taxon>
        <taxon>Agaricomycotina</taxon>
        <taxon>Agaricomycetes</taxon>
        <taxon>Polyporales</taxon>
        <taxon>Gelatoporiaceae</taxon>
        <taxon>Obba</taxon>
    </lineage>
</organism>
<evidence type="ECO:0000313" key="1">
    <source>
        <dbReference type="EMBL" id="OCH84949.1"/>
    </source>
</evidence>
<dbReference type="EMBL" id="KV722620">
    <property type="protein sequence ID" value="OCH84949.1"/>
    <property type="molecule type" value="Genomic_DNA"/>
</dbReference>
<reference evidence="1 2" key="1">
    <citation type="submission" date="2016-07" db="EMBL/GenBank/DDBJ databases">
        <title>Draft genome of the white-rot fungus Obba rivulosa 3A-2.</title>
        <authorList>
            <consortium name="DOE Joint Genome Institute"/>
            <person name="Miettinen O."/>
            <person name="Riley R."/>
            <person name="Acob R."/>
            <person name="Barry K."/>
            <person name="Cullen D."/>
            <person name="De Vries R."/>
            <person name="Hainaut M."/>
            <person name="Hatakka A."/>
            <person name="Henrissat B."/>
            <person name="Hilden K."/>
            <person name="Kuo R."/>
            <person name="Labutti K."/>
            <person name="Lipzen A."/>
            <person name="Makela M.R."/>
            <person name="Sandor L."/>
            <person name="Spatafora J.W."/>
            <person name="Grigoriev I.V."/>
            <person name="Hibbett D.S."/>
        </authorList>
    </citation>
    <scope>NUCLEOTIDE SEQUENCE [LARGE SCALE GENOMIC DNA]</scope>
    <source>
        <strain evidence="1 2">3A-2</strain>
    </source>
</reference>